<feature type="non-terminal residue" evidence="1">
    <location>
        <position position="134"/>
    </location>
</feature>
<organism evidence="1">
    <name type="scientific">marine sediment metagenome</name>
    <dbReference type="NCBI Taxonomy" id="412755"/>
    <lineage>
        <taxon>unclassified sequences</taxon>
        <taxon>metagenomes</taxon>
        <taxon>ecological metagenomes</taxon>
    </lineage>
</organism>
<reference evidence="1" key="1">
    <citation type="journal article" date="2015" name="Nature">
        <title>Complex archaea that bridge the gap between prokaryotes and eukaryotes.</title>
        <authorList>
            <person name="Spang A."/>
            <person name="Saw J.H."/>
            <person name="Jorgensen S.L."/>
            <person name="Zaremba-Niedzwiedzka K."/>
            <person name="Martijn J."/>
            <person name="Lind A.E."/>
            <person name="van Eijk R."/>
            <person name="Schleper C."/>
            <person name="Guy L."/>
            <person name="Ettema T.J."/>
        </authorList>
    </citation>
    <scope>NUCLEOTIDE SEQUENCE</scope>
</reference>
<gene>
    <name evidence="1" type="ORF">LCGC14_2875580</name>
</gene>
<comment type="caution">
    <text evidence="1">The sequence shown here is derived from an EMBL/GenBank/DDBJ whole genome shotgun (WGS) entry which is preliminary data.</text>
</comment>
<sequence length="134" mass="13591">MASGKIVRTDDTAATTRNIATQTFSEDAVTKHAQVVVAADAADPTQKQGVDASGNAQVILAANSGVDTGDVTVNNASGASAVNIQDGGNAITVDNGGTSESYIATPLIDEIGDIPAKTTVTIPFLLSLKEDVQF</sequence>
<protein>
    <submittedName>
        <fullName evidence="1">Uncharacterized protein</fullName>
    </submittedName>
</protein>
<dbReference type="AlphaFoldDB" id="A0A0F8Y1K9"/>
<accession>A0A0F8Y1K9</accession>
<name>A0A0F8Y1K9_9ZZZZ</name>
<proteinExistence type="predicted"/>
<dbReference type="EMBL" id="LAZR01055953">
    <property type="protein sequence ID" value="KKK75252.1"/>
    <property type="molecule type" value="Genomic_DNA"/>
</dbReference>
<evidence type="ECO:0000313" key="1">
    <source>
        <dbReference type="EMBL" id="KKK75252.1"/>
    </source>
</evidence>